<name>A0AAU8N0N6_9GAMM</name>
<dbReference type="Gene3D" id="3.40.50.2000">
    <property type="entry name" value="Glycogen Phosphorylase B"/>
    <property type="match status" value="1"/>
</dbReference>
<dbReference type="RefSeq" id="WP_363800495.1">
    <property type="nucleotide sequence ID" value="NZ_CP159925.1"/>
</dbReference>
<gene>
    <name evidence="1" type="ORF">ABU614_10310</name>
</gene>
<dbReference type="AlphaFoldDB" id="A0AAU8N0N6"/>
<evidence type="ECO:0000313" key="1">
    <source>
        <dbReference type="EMBL" id="XCO77149.1"/>
    </source>
</evidence>
<reference evidence="1" key="1">
    <citation type="submission" date="2024-06" db="EMBL/GenBank/DDBJ databases">
        <authorList>
            <person name="Li S."/>
        </authorList>
    </citation>
    <scope>NUCLEOTIDE SEQUENCE</scope>
    <source>
        <strain evidence="1">SR10</strain>
    </source>
</reference>
<dbReference type="SUPFAM" id="SSF53756">
    <property type="entry name" value="UDP-Glycosyltransferase/glycogen phosphorylase"/>
    <property type="match status" value="1"/>
</dbReference>
<sequence length="367" mass="40565">MNAIILGQGNPYLKNPYLSKLSQVLDAAAIPYEFWIWSRDKQAAALPKVRVLLSFGSWGGGAVNALGYALWVAWLTLRVFLQPRAGVYFCSRLDAALPCALVASLRDCQYVFLDRDKLSKSYAWPKPVKRLIETIERFVGRRATLHVVPGASRAVDGDGGNIRIVRNTPHSDVIQRARGLVAGMPPRDGRLRVLISGLISPERGAKMMREAVEAVGDRIDFVAAGRLLGDDAKRLAELLGERYRGIVSNEDALALLLSADLVLAFYDPALEINRLAEPNKWFDCAALQIPFVTNPGLDTSQPFEAADACFLCEYGDGRVLAQELLRIDADPQALERRRAGLRTLRYEAWDTAMARVIAECAGLSRKR</sequence>
<proteinExistence type="predicted"/>
<evidence type="ECO:0008006" key="2">
    <source>
        <dbReference type="Google" id="ProtNLM"/>
    </source>
</evidence>
<accession>A0AAU8N0N6</accession>
<organism evidence="1">
    <name type="scientific">Lysobacter firmicutimachus</name>
    <dbReference type="NCBI Taxonomy" id="1792846"/>
    <lineage>
        <taxon>Bacteria</taxon>
        <taxon>Pseudomonadati</taxon>
        <taxon>Pseudomonadota</taxon>
        <taxon>Gammaproteobacteria</taxon>
        <taxon>Lysobacterales</taxon>
        <taxon>Lysobacteraceae</taxon>
        <taxon>Lysobacter</taxon>
    </lineage>
</organism>
<protein>
    <recommendedName>
        <fullName evidence="2">Glycosyltransferase</fullName>
    </recommendedName>
</protein>
<dbReference type="EMBL" id="CP159925">
    <property type="protein sequence ID" value="XCO77149.1"/>
    <property type="molecule type" value="Genomic_DNA"/>
</dbReference>